<sequence>MKLSEASHPRQEKHPERILQFGTGVLLRGLCDFLIDKANKDGFFKGSAVVVKSMPGGIEVFNEQDNLYTVCVRGVKSGENISKNVVCETISRVLAASTQWEEILKTAENPNMDVVISNTTEVGLKYIKESSEGIPASFPGKLTAWLLRRFKTGLPGVIIIPTELVVDNGDVLKDLILRQIEDQNLSGEFKSWIENETNFCNSLVDRIVPGKPAEDELQEIYKELGYEDHLLTKSEVYALWAIQGNEDVRKRLSFEKADDGIVVAKDITQYRELKLRMLNAPHTLMCGLCFLADFETVKEALNNDIIEKFTSNLMLSELAPAVSPKVDPKVVQRYGREIIDRFRNPYLDHKWHSITFQYTMKIQMRTIPLLTRYYEVFGNVPHYFARGVAAYLLFMKAVKTENGKYYGEHNGENYILNDDQAAWYFEAWKCNDAKELTKKALSNTDFWGMDLCSLDGFEDAVATHLRNMMMIGVKEVISALNVFA</sequence>
<evidence type="ECO:0000256" key="2">
    <source>
        <dbReference type="ARBA" id="ARBA00023027"/>
    </source>
</evidence>
<dbReference type="PANTHER" id="PTHR30524:SF0">
    <property type="entry name" value="ALTRONATE OXIDOREDUCTASE-RELATED"/>
    <property type="match status" value="1"/>
</dbReference>
<dbReference type="SUPFAM" id="SSF51735">
    <property type="entry name" value="NAD(P)-binding Rossmann-fold domains"/>
    <property type="match status" value="1"/>
</dbReference>
<name>A0A2Z4GG83_9BACT</name>
<evidence type="ECO:0000313" key="5">
    <source>
        <dbReference type="EMBL" id="AWV99803.1"/>
    </source>
</evidence>
<reference evidence="5 6" key="1">
    <citation type="submission" date="2018-05" db="EMBL/GenBank/DDBJ databases">
        <title>Complete genome sequence of Arcticibacterium luteifluviistationis SM1504T, a cytophagaceae bacterium isolated from Arctic surface seawater.</title>
        <authorList>
            <person name="Li Y."/>
            <person name="Qin Q.-L."/>
        </authorList>
    </citation>
    <scope>NUCLEOTIDE SEQUENCE [LARGE SCALE GENOMIC DNA]</scope>
    <source>
        <strain evidence="5 6">SM1504</strain>
    </source>
</reference>
<feature type="domain" description="Mannitol dehydrogenase C-terminal" evidence="4">
    <location>
        <begin position="266"/>
        <end position="468"/>
    </location>
</feature>
<dbReference type="InterPro" id="IPR036291">
    <property type="entry name" value="NAD(P)-bd_dom_sf"/>
</dbReference>
<organism evidence="5 6">
    <name type="scientific">Arcticibacterium luteifluviistationis</name>
    <dbReference type="NCBI Taxonomy" id="1784714"/>
    <lineage>
        <taxon>Bacteria</taxon>
        <taxon>Pseudomonadati</taxon>
        <taxon>Bacteroidota</taxon>
        <taxon>Cytophagia</taxon>
        <taxon>Cytophagales</taxon>
        <taxon>Leadbetterellaceae</taxon>
        <taxon>Arcticibacterium</taxon>
    </lineage>
</organism>
<dbReference type="EMBL" id="CP029480">
    <property type="protein sequence ID" value="AWV99803.1"/>
    <property type="molecule type" value="Genomic_DNA"/>
</dbReference>
<dbReference type="RefSeq" id="WP_111373171.1">
    <property type="nucleotide sequence ID" value="NZ_CP029480.1"/>
</dbReference>
<dbReference type="GO" id="GO:0019592">
    <property type="term" value="P:mannitol catabolic process"/>
    <property type="evidence" value="ECO:0007669"/>
    <property type="project" value="TreeGrafter"/>
</dbReference>
<dbReference type="PANTHER" id="PTHR30524">
    <property type="entry name" value="MANNITOL-1-PHOSPHATE 5-DEHYDROGENASE"/>
    <property type="match status" value="1"/>
</dbReference>
<dbReference type="Gene3D" id="3.40.50.720">
    <property type="entry name" value="NAD(P)-binding Rossmann-like Domain"/>
    <property type="match status" value="1"/>
</dbReference>
<protein>
    <submittedName>
        <fullName evidence="5">Altronate oxidoreductase</fullName>
    </submittedName>
</protein>
<dbReference type="Pfam" id="PF08125">
    <property type="entry name" value="Mannitol_dh_C"/>
    <property type="match status" value="1"/>
</dbReference>
<keyword evidence="2" id="KW-0520">NAD</keyword>
<dbReference type="Proteomes" id="UP000249873">
    <property type="component" value="Chromosome"/>
</dbReference>
<dbReference type="NCBIfam" id="NF002969">
    <property type="entry name" value="PRK03643.1"/>
    <property type="match status" value="1"/>
</dbReference>
<evidence type="ECO:0000259" key="3">
    <source>
        <dbReference type="Pfam" id="PF01232"/>
    </source>
</evidence>
<dbReference type="Pfam" id="PF01232">
    <property type="entry name" value="Mannitol_dh"/>
    <property type="match status" value="1"/>
</dbReference>
<keyword evidence="6" id="KW-1185">Reference proteome</keyword>
<evidence type="ECO:0000313" key="6">
    <source>
        <dbReference type="Proteomes" id="UP000249873"/>
    </source>
</evidence>
<dbReference type="SUPFAM" id="SSF48179">
    <property type="entry name" value="6-phosphogluconate dehydrogenase C-terminal domain-like"/>
    <property type="match status" value="1"/>
</dbReference>
<dbReference type="InterPro" id="IPR013118">
    <property type="entry name" value="Mannitol_DH_C"/>
</dbReference>
<dbReference type="InterPro" id="IPR013131">
    <property type="entry name" value="Mannitol_DH_N"/>
</dbReference>
<keyword evidence="1" id="KW-0560">Oxidoreductase</keyword>
<dbReference type="GO" id="GO:0008926">
    <property type="term" value="F:mannitol-1-phosphate 5-dehydrogenase activity"/>
    <property type="evidence" value="ECO:0007669"/>
    <property type="project" value="TreeGrafter"/>
</dbReference>
<dbReference type="GO" id="GO:0005829">
    <property type="term" value="C:cytosol"/>
    <property type="evidence" value="ECO:0007669"/>
    <property type="project" value="TreeGrafter"/>
</dbReference>
<dbReference type="KEGG" id="als:DJ013_17140"/>
<gene>
    <name evidence="5" type="ORF">DJ013_17140</name>
</gene>
<dbReference type="InterPro" id="IPR013328">
    <property type="entry name" value="6PGD_dom2"/>
</dbReference>
<feature type="domain" description="Mannitol dehydrogenase N-terminal" evidence="3">
    <location>
        <begin position="16"/>
        <end position="255"/>
    </location>
</feature>
<dbReference type="OrthoDB" id="9768714at2"/>
<accession>A0A2Z4GG83</accession>
<dbReference type="AlphaFoldDB" id="A0A2Z4GG83"/>
<evidence type="ECO:0000259" key="4">
    <source>
        <dbReference type="Pfam" id="PF08125"/>
    </source>
</evidence>
<dbReference type="InterPro" id="IPR008927">
    <property type="entry name" value="6-PGluconate_DH-like_C_sf"/>
</dbReference>
<evidence type="ECO:0000256" key="1">
    <source>
        <dbReference type="ARBA" id="ARBA00023002"/>
    </source>
</evidence>
<proteinExistence type="predicted"/>
<dbReference type="Gene3D" id="1.10.1040.10">
    <property type="entry name" value="N-(1-d-carboxylethyl)-l-norvaline Dehydrogenase, domain 2"/>
    <property type="match status" value="1"/>
</dbReference>